<dbReference type="InterPro" id="IPR022764">
    <property type="entry name" value="Peptidase_S54_rhomboid_dom"/>
</dbReference>
<dbReference type="RefSeq" id="WP_313887303.1">
    <property type="nucleotide sequence ID" value="NZ_JAMPKX010000008.1"/>
</dbReference>
<organism evidence="7 8">
    <name type="scientific">Leptolyngbya subtilissima DQ-A4</name>
    <dbReference type="NCBI Taxonomy" id="2933933"/>
    <lineage>
        <taxon>Bacteria</taxon>
        <taxon>Bacillati</taxon>
        <taxon>Cyanobacteriota</taxon>
        <taxon>Cyanophyceae</taxon>
        <taxon>Leptolyngbyales</taxon>
        <taxon>Leptolyngbyaceae</taxon>
        <taxon>Leptolyngbya group</taxon>
        <taxon>Leptolyngbya</taxon>
    </lineage>
</organism>
<name>A0ABV0K7K6_9CYAN</name>
<keyword evidence="2 5" id="KW-0812">Transmembrane</keyword>
<feature type="transmembrane region" description="Helical" evidence="5">
    <location>
        <begin position="153"/>
        <end position="172"/>
    </location>
</feature>
<evidence type="ECO:0000256" key="2">
    <source>
        <dbReference type="ARBA" id="ARBA00022692"/>
    </source>
</evidence>
<evidence type="ECO:0000259" key="6">
    <source>
        <dbReference type="Pfam" id="PF01694"/>
    </source>
</evidence>
<keyword evidence="4 5" id="KW-0472">Membrane</keyword>
<evidence type="ECO:0000256" key="3">
    <source>
        <dbReference type="ARBA" id="ARBA00022989"/>
    </source>
</evidence>
<comment type="caution">
    <text evidence="7">The sequence shown here is derived from an EMBL/GenBank/DDBJ whole genome shotgun (WGS) entry which is preliminary data.</text>
</comment>
<evidence type="ECO:0000256" key="1">
    <source>
        <dbReference type="ARBA" id="ARBA00004141"/>
    </source>
</evidence>
<dbReference type="InterPro" id="IPR035952">
    <property type="entry name" value="Rhomboid-like_sf"/>
</dbReference>
<keyword evidence="7" id="KW-0645">Protease</keyword>
<keyword evidence="3 5" id="KW-1133">Transmembrane helix</keyword>
<protein>
    <submittedName>
        <fullName evidence="7">Rhomboid family intramembrane serine protease</fullName>
    </submittedName>
</protein>
<comment type="subcellular location">
    <subcellularLocation>
        <location evidence="1">Membrane</location>
        <topology evidence="1">Multi-pass membrane protein</topology>
    </subcellularLocation>
</comment>
<accession>A0ABV0K7K6</accession>
<keyword evidence="8" id="KW-1185">Reference proteome</keyword>
<evidence type="ECO:0000256" key="5">
    <source>
        <dbReference type="SAM" id="Phobius"/>
    </source>
</evidence>
<dbReference type="Gene3D" id="1.20.1540.10">
    <property type="entry name" value="Rhomboid-like"/>
    <property type="match status" value="1"/>
</dbReference>
<feature type="transmembrane region" description="Helical" evidence="5">
    <location>
        <begin position="88"/>
        <end position="121"/>
    </location>
</feature>
<gene>
    <name evidence="7" type="ORF">NC992_17875</name>
</gene>
<proteinExistence type="predicted"/>
<dbReference type="GO" id="GO:0008233">
    <property type="term" value="F:peptidase activity"/>
    <property type="evidence" value="ECO:0007669"/>
    <property type="project" value="UniProtKB-KW"/>
</dbReference>
<dbReference type="GO" id="GO:0006508">
    <property type="term" value="P:proteolysis"/>
    <property type="evidence" value="ECO:0007669"/>
    <property type="project" value="UniProtKB-KW"/>
</dbReference>
<dbReference type="SUPFAM" id="SSF144091">
    <property type="entry name" value="Rhomboid-like"/>
    <property type="match status" value="1"/>
</dbReference>
<feature type="transmembrane region" description="Helical" evidence="5">
    <location>
        <begin position="29"/>
        <end position="51"/>
    </location>
</feature>
<feature type="transmembrane region" description="Helical" evidence="5">
    <location>
        <begin position="128"/>
        <end position="147"/>
    </location>
</feature>
<sequence length="210" mass="22249">MSLVAAAIALFSFDQIVLPDGFRQGISLLAYLLALMWVLAVVDFVTGRRVLNKLSIAPRSLDGLPGIAVAPLLHGDFGHLAANSGPLVILGTVILLQGLEVLGLVTVFCWVFSGVGIWLLGRPGTRHLGASGVVFGYLGYLLLRGYFERSPGAIAAAVVVGLLYGSALWGLLPLQRGKSWVGHGMGFLAGAIVARKLDIMLEWVRNNAGF</sequence>
<keyword evidence="7" id="KW-0378">Hydrolase</keyword>
<evidence type="ECO:0000256" key="4">
    <source>
        <dbReference type="ARBA" id="ARBA00023136"/>
    </source>
</evidence>
<reference evidence="7 8" key="1">
    <citation type="submission" date="2022-04" db="EMBL/GenBank/DDBJ databases">
        <title>Positive selection, recombination, and allopatry shape intraspecific diversity of widespread and dominant cyanobacteria.</title>
        <authorList>
            <person name="Wei J."/>
            <person name="Shu W."/>
            <person name="Hu C."/>
        </authorList>
    </citation>
    <scope>NUCLEOTIDE SEQUENCE [LARGE SCALE GENOMIC DNA]</scope>
    <source>
        <strain evidence="7 8">DQ-A4</strain>
    </source>
</reference>
<dbReference type="Proteomes" id="UP001482513">
    <property type="component" value="Unassembled WGS sequence"/>
</dbReference>
<feature type="domain" description="Peptidase S54 rhomboid" evidence="6">
    <location>
        <begin position="69"/>
        <end position="194"/>
    </location>
</feature>
<dbReference type="Pfam" id="PF01694">
    <property type="entry name" value="Rhomboid"/>
    <property type="match status" value="1"/>
</dbReference>
<evidence type="ECO:0000313" key="7">
    <source>
        <dbReference type="EMBL" id="MEP0948756.1"/>
    </source>
</evidence>
<dbReference type="EMBL" id="JAMPKX010000008">
    <property type="protein sequence ID" value="MEP0948756.1"/>
    <property type="molecule type" value="Genomic_DNA"/>
</dbReference>
<evidence type="ECO:0000313" key="8">
    <source>
        <dbReference type="Proteomes" id="UP001482513"/>
    </source>
</evidence>